<organism evidence="1">
    <name type="scientific">Companilactobacillus formosensis</name>
    <dbReference type="NCBI Taxonomy" id="1617889"/>
    <lineage>
        <taxon>Bacteria</taxon>
        <taxon>Bacillati</taxon>
        <taxon>Bacillota</taxon>
        <taxon>Bacilli</taxon>
        <taxon>Lactobacillales</taxon>
        <taxon>Lactobacillaceae</taxon>
        <taxon>Companilactobacillus</taxon>
    </lineage>
</organism>
<dbReference type="InterPro" id="IPR038417">
    <property type="entry name" value="Alpga-gal_N_sf"/>
</dbReference>
<reference evidence="1" key="1">
    <citation type="submission" date="2018-01" db="EMBL/GenBank/DDBJ databases">
        <title>Genome sequnecing of Lactobacillus formosensis KACC 18721.</title>
        <authorList>
            <person name="Kim S.-J."/>
            <person name="Heo J."/>
        </authorList>
    </citation>
    <scope>NUCLEOTIDE SEQUENCE</scope>
    <source>
        <strain evidence="1">KACC 18721</strain>
    </source>
</reference>
<dbReference type="Gene3D" id="3.20.20.70">
    <property type="entry name" value="Aldolase class I"/>
    <property type="match status" value="1"/>
</dbReference>
<comment type="caution">
    <text evidence="1">The sequence shown here is derived from an EMBL/GenBank/DDBJ whole genome shotgun (WGS) entry which is preliminary data.</text>
</comment>
<dbReference type="InterPro" id="IPR017853">
    <property type="entry name" value="GH"/>
</dbReference>
<dbReference type="AlphaFoldDB" id="A0A2P4R3T2"/>
<evidence type="ECO:0000313" key="1">
    <source>
        <dbReference type="EMBL" id="POH35928.1"/>
    </source>
</evidence>
<proteinExistence type="predicted"/>
<accession>A0A2P4R3T2</accession>
<name>A0A2P4R3T2_9LACO</name>
<sequence>MSDFKTLNKITVGDMVLHYWIDENKHLEWTIYPIAMAKKVCKPDFQKNTLSLVQSKLVHDAYDKNFSNGLTMFNSQTSREMVFVDQRESHDVNDLMVTTTLKDQHQNLYDQKILYDSKMKRLKIWTEFTNKTSETEKLEYLTSFVLNSLSPFYGRQLTDNLQLIRLRSKWAMEGRVEQRPIEDYDLEMSWKSSGLGIETFGQNGTMPVRKFFPIIGLRDTKNDVTWLAELEGKASWRLNAARVDDRLVIFGGLPDSDDGKWFKYIDSGETYRTPYAYITVGQGSLLKVSSRLQRKAKHKTLPIIYNEWGTTWGHPSAELVHESVQLLEKHMIDTYVIDAGWYKSKTKDFNDSIGDWQVDEKQFPQGFTPVVKDIHDHQMKAGIWFEFEGLGKDSQKYNDTNSLVKRDNWPVTTIKRRFLDMTDEHVKKYLDKR</sequence>
<dbReference type="EMBL" id="PPWZ01000093">
    <property type="protein sequence ID" value="POH35928.1"/>
    <property type="molecule type" value="Genomic_DNA"/>
</dbReference>
<dbReference type="SUPFAM" id="SSF51445">
    <property type="entry name" value="(Trans)glycosidases"/>
    <property type="match status" value="1"/>
</dbReference>
<protein>
    <recommendedName>
        <fullName evidence="2">Alpha-galactosidase</fullName>
    </recommendedName>
</protein>
<dbReference type="InterPro" id="IPR013785">
    <property type="entry name" value="Aldolase_TIM"/>
</dbReference>
<dbReference type="Gene3D" id="2.70.98.60">
    <property type="entry name" value="alpha-galactosidase from lactobacil brevis"/>
    <property type="match status" value="1"/>
</dbReference>
<evidence type="ECO:0008006" key="2">
    <source>
        <dbReference type="Google" id="ProtNLM"/>
    </source>
</evidence>
<dbReference type="Pfam" id="PF02065">
    <property type="entry name" value="Melibiase"/>
    <property type="match status" value="1"/>
</dbReference>
<gene>
    <name evidence="1" type="ORF">C2R26_11170</name>
</gene>